<name>A0AAV9WGA3_9PEZI</name>
<gene>
    <name evidence="1" type="ORF">TWF481_006239</name>
</gene>
<keyword evidence="2" id="KW-1185">Reference proteome</keyword>
<evidence type="ECO:0000313" key="1">
    <source>
        <dbReference type="EMBL" id="KAK6507818.1"/>
    </source>
</evidence>
<sequence length="311" mass="34047">MKYDNNHCNMYEISISDDGTFDIGKPILDYLEKSLNSSEILVRSFVKLNFGTTSTPDKTVPLVKWGNDGGSGEGQNGSIEIHIVQTNRLDLLDGTISSPYLWQKNTIACLIGIISTSITLEIVGDVGIGLQELGQWTNLIQILGRGSDPCLHWGPPPQLFMQTDQKAHETLLVGEGGALARSSTATREGVSYLRCGSLSFSPTVLKRAFKLLSPIPRPFDGKAWLSNSLGHSKDWVCHTQKFMGLINLETTDRFRLLTSYARLEAKSRQIIYGSSVTTHLSNILNTMGRGNPGVSLPNAVQGFEALAQSNF</sequence>
<dbReference type="Proteomes" id="UP001370758">
    <property type="component" value="Unassembled WGS sequence"/>
</dbReference>
<proteinExistence type="predicted"/>
<dbReference type="AlphaFoldDB" id="A0AAV9WGA3"/>
<dbReference type="EMBL" id="JAVHJL010000003">
    <property type="protein sequence ID" value="KAK6507818.1"/>
    <property type="molecule type" value="Genomic_DNA"/>
</dbReference>
<evidence type="ECO:0008006" key="3">
    <source>
        <dbReference type="Google" id="ProtNLM"/>
    </source>
</evidence>
<comment type="caution">
    <text evidence="1">The sequence shown here is derived from an EMBL/GenBank/DDBJ whole genome shotgun (WGS) entry which is preliminary data.</text>
</comment>
<reference evidence="1 2" key="1">
    <citation type="submission" date="2023-08" db="EMBL/GenBank/DDBJ databases">
        <authorList>
            <person name="Palmer J.M."/>
        </authorList>
    </citation>
    <scope>NUCLEOTIDE SEQUENCE [LARGE SCALE GENOMIC DNA]</scope>
    <source>
        <strain evidence="1 2">TWF481</strain>
    </source>
</reference>
<evidence type="ECO:0000313" key="2">
    <source>
        <dbReference type="Proteomes" id="UP001370758"/>
    </source>
</evidence>
<protein>
    <recommendedName>
        <fullName evidence="3">Homing endonuclease LAGLIDADG domain-containing protein</fullName>
    </recommendedName>
</protein>
<accession>A0AAV9WGA3</accession>
<organism evidence="1 2">
    <name type="scientific">Arthrobotrys musiformis</name>
    <dbReference type="NCBI Taxonomy" id="47236"/>
    <lineage>
        <taxon>Eukaryota</taxon>
        <taxon>Fungi</taxon>
        <taxon>Dikarya</taxon>
        <taxon>Ascomycota</taxon>
        <taxon>Pezizomycotina</taxon>
        <taxon>Orbiliomycetes</taxon>
        <taxon>Orbiliales</taxon>
        <taxon>Orbiliaceae</taxon>
        <taxon>Arthrobotrys</taxon>
    </lineage>
</organism>